<dbReference type="GO" id="GO:0003677">
    <property type="term" value="F:DNA binding"/>
    <property type="evidence" value="ECO:0007669"/>
    <property type="project" value="UniProtKB-KW"/>
</dbReference>
<name>A0A8S2DBR6_9BILA</name>
<dbReference type="Proteomes" id="UP000682733">
    <property type="component" value="Unassembled WGS sequence"/>
</dbReference>
<evidence type="ECO:0000256" key="1">
    <source>
        <dbReference type="ARBA" id="ARBA00023125"/>
    </source>
</evidence>
<dbReference type="PROSITE" id="PS51253">
    <property type="entry name" value="HTH_CENPB"/>
    <property type="match status" value="1"/>
</dbReference>
<dbReference type="SUPFAM" id="SSF46689">
    <property type="entry name" value="Homeodomain-like"/>
    <property type="match status" value="1"/>
</dbReference>
<evidence type="ECO:0000313" key="4">
    <source>
        <dbReference type="EMBL" id="CAF0925300.1"/>
    </source>
</evidence>
<dbReference type="Gene3D" id="1.10.10.60">
    <property type="entry name" value="Homeodomain-like"/>
    <property type="match status" value="1"/>
</dbReference>
<comment type="caution">
    <text evidence="4">The sequence shown here is derived from an EMBL/GenBank/DDBJ whole genome shotgun (WGS) entry which is preliminary data.</text>
</comment>
<keyword evidence="1" id="KW-0238">DNA-binding</keyword>
<dbReference type="EMBL" id="CAJNOK010004081">
    <property type="protein sequence ID" value="CAF0925300.1"/>
    <property type="molecule type" value="Genomic_DNA"/>
</dbReference>
<evidence type="ECO:0000313" key="5">
    <source>
        <dbReference type="EMBL" id="CAF3702429.1"/>
    </source>
</evidence>
<proteinExistence type="predicted"/>
<feature type="compositionally biased region" description="Basic and acidic residues" evidence="2">
    <location>
        <begin position="94"/>
        <end position="104"/>
    </location>
</feature>
<dbReference type="InterPro" id="IPR009057">
    <property type="entry name" value="Homeodomain-like_sf"/>
</dbReference>
<feature type="domain" description="HTH CENPB-type" evidence="3">
    <location>
        <begin position="174"/>
        <end position="245"/>
    </location>
</feature>
<organism evidence="4 6">
    <name type="scientific">Didymodactylos carnosus</name>
    <dbReference type="NCBI Taxonomy" id="1234261"/>
    <lineage>
        <taxon>Eukaryota</taxon>
        <taxon>Metazoa</taxon>
        <taxon>Spiralia</taxon>
        <taxon>Gnathifera</taxon>
        <taxon>Rotifera</taxon>
        <taxon>Eurotatoria</taxon>
        <taxon>Bdelloidea</taxon>
        <taxon>Philodinida</taxon>
        <taxon>Philodinidae</taxon>
        <taxon>Didymodactylos</taxon>
    </lineage>
</organism>
<evidence type="ECO:0000256" key="2">
    <source>
        <dbReference type="SAM" id="MobiDB-lite"/>
    </source>
</evidence>
<evidence type="ECO:0000313" key="6">
    <source>
        <dbReference type="Proteomes" id="UP000677228"/>
    </source>
</evidence>
<reference evidence="4" key="1">
    <citation type="submission" date="2021-02" db="EMBL/GenBank/DDBJ databases">
        <authorList>
            <person name="Nowell W R."/>
        </authorList>
    </citation>
    <scope>NUCLEOTIDE SEQUENCE</scope>
</reference>
<dbReference type="EMBL" id="CAJOBA010004083">
    <property type="protein sequence ID" value="CAF3702429.1"/>
    <property type="molecule type" value="Genomic_DNA"/>
</dbReference>
<accession>A0A8S2DBR6</accession>
<dbReference type="Pfam" id="PF03221">
    <property type="entry name" value="HTH_Tnp_Tc5"/>
    <property type="match status" value="1"/>
</dbReference>
<dbReference type="Proteomes" id="UP000677228">
    <property type="component" value="Unassembled WGS sequence"/>
</dbReference>
<sequence>MKGGGPQVIDDPESESHLVIMNPSNIVECLAELVKADLNVKPTEASQKEREAAQHLAETIAMFANCKQFTYDEETTLDFENQSDDYEESDEEEAPPHADENITSKDDELKEDANKDLEPHHLKQYTLQFMKEVVEFADAKDSTGKRCRLWKTIHHRFRSLPNPAYVTRFRHYLEHEGTKRQKIYDIDHEVFKKFESARERCLPVHEFDIQRWSLKLARELKLEDFHASRHWLFNWKSRYSIVGRKITNIVTKHEIENFETVEKSKEGFLKEFHHLAKYYKEAEIMNTDQVGVEKELHSTSTLEFQDGPKKATKNAIVLDMIVIKHSVTAAYIPNLKRFDVCD</sequence>
<dbReference type="AlphaFoldDB" id="A0A8S2DBR6"/>
<evidence type="ECO:0000259" key="3">
    <source>
        <dbReference type="PROSITE" id="PS51253"/>
    </source>
</evidence>
<protein>
    <recommendedName>
        <fullName evidence="3">HTH CENPB-type domain-containing protein</fullName>
    </recommendedName>
</protein>
<dbReference type="InterPro" id="IPR006600">
    <property type="entry name" value="HTH_CenpB_DNA-bd_dom"/>
</dbReference>
<feature type="region of interest" description="Disordered" evidence="2">
    <location>
        <begin position="83"/>
        <end position="104"/>
    </location>
</feature>
<dbReference type="SMART" id="SM00674">
    <property type="entry name" value="CENPB"/>
    <property type="match status" value="1"/>
</dbReference>
<gene>
    <name evidence="4" type="ORF">OVA965_LOCUS10848</name>
    <name evidence="5" type="ORF">TMI583_LOCUS10844</name>
</gene>
<feature type="compositionally biased region" description="Acidic residues" evidence="2">
    <location>
        <begin position="83"/>
        <end position="93"/>
    </location>
</feature>